<evidence type="ECO:0000256" key="3">
    <source>
        <dbReference type="SAM" id="MobiDB-lite"/>
    </source>
</evidence>
<dbReference type="PANTHER" id="PTHR12842:SF4">
    <property type="entry name" value="PROTEIN NOXP20"/>
    <property type="match status" value="1"/>
</dbReference>
<evidence type="ECO:0000313" key="4">
    <source>
        <dbReference type="EMBL" id="TNM86083.1"/>
    </source>
</evidence>
<evidence type="ECO:0000313" key="5">
    <source>
        <dbReference type="Proteomes" id="UP000516260"/>
    </source>
</evidence>
<dbReference type="Proteomes" id="UP000516260">
    <property type="component" value="Chromosome 8"/>
</dbReference>
<comment type="caution">
    <text evidence="4">The sequence shown here is derived from an EMBL/GenBank/DDBJ whole genome shotgun (WGS) entry which is preliminary data.</text>
</comment>
<gene>
    <name evidence="4" type="ORF">fugu_008354</name>
</gene>
<keyword evidence="2" id="KW-0597">Phosphoprotein</keyword>
<feature type="region of interest" description="Disordered" evidence="3">
    <location>
        <begin position="304"/>
        <end position="335"/>
    </location>
</feature>
<sequence>MSQAVSPDMEPSPNLSSPPADLSSPPADLSSPPAGPPHKDAGSCQVAPAAASSPESLIEDMSTLDTCISNAAEVTKQTEIETPAEGQSLTSVKTKAGEALRLHRTSVGEEALEEEEEQEGAERRREGGGENGDPDMLKEAKDKERARLGNQPISAPTAHYGILFDDYQGLSHLEALEILSNESEVKVRLLWDPYGAELVRVCFSRQVQAYLSSLVDEELEEMKKELIFIKNIFIKQEQEEEKMGDAEDGIEEEGGGGQEKDKADGEEFVSILTELLFDLHVAATPDKLNKARVKAHDWVREVEQVPPGETVDRDTEGEASPCGNEEKREDGEPQGVKTEILEGGDRKDADGRSVEGVYLSSVGSLAEVTARSIEQLHKGQRKAEEVNPLVDSVLLEGSNSTNYIQNAFQLVLPILQFSHIQNQRSTEPATHLQQ</sequence>
<dbReference type="PANTHER" id="PTHR12842">
    <property type="entry name" value="FI01459P"/>
    <property type="match status" value="1"/>
</dbReference>
<feature type="compositionally biased region" description="Acidic residues" evidence="3">
    <location>
        <begin position="110"/>
        <end position="119"/>
    </location>
</feature>
<feature type="compositionally biased region" description="Acidic residues" evidence="3">
    <location>
        <begin position="240"/>
        <end position="254"/>
    </location>
</feature>
<feature type="region of interest" description="Disordered" evidence="3">
    <location>
        <begin position="240"/>
        <end position="263"/>
    </location>
</feature>
<keyword evidence="5" id="KW-1185">Reference proteome</keyword>
<proteinExistence type="inferred from homology"/>
<protein>
    <submittedName>
        <fullName evidence="4">Uncharacterized protein</fullName>
    </submittedName>
</protein>
<feature type="compositionally biased region" description="Low complexity" evidence="3">
    <location>
        <begin position="11"/>
        <end position="32"/>
    </location>
</feature>
<feature type="region of interest" description="Disordered" evidence="3">
    <location>
        <begin position="1"/>
        <end position="62"/>
    </location>
</feature>
<dbReference type="AlphaFoldDB" id="A0A4Z2B151"/>
<dbReference type="EMBL" id="SWLE01000021">
    <property type="protein sequence ID" value="TNM86083.1"/>
    <property type="molecule type" value="Genomic_DNA"/>
</dbReference>
<name>A0A4Z2B151_9TELE</name>
<evidence type="ECO:0000256" key="1">
    <source>
        <dbReference type="ARBA" id="ARBA00006903"/>
    </source>
</evidence>
<organism evidence="4 5">
    <name type="scientific">Takifugu bimaculatus</name>
    <dbReference type="NCBI Taxonomy" id="433685"/>
    <lineage>
        <taxon>Eukaryota</taxon>
        <taxon>Metazoa</taxon>
        <taxon>Chordata</taxon>
        <taxon>Craniata</taxon>
        <taxon>Vertebrata</taxon>
        <taxon>Euteleostomi</taxon>
        <taxon>Actinopterygii</taxon>
        <taxon>Neopterygii</taxon>
        <taxon>Teleostei</taxon>
        <taxon>Neoteleostei</taxon>
        <taxon>Acanthomorphata</taxon>
        <taxon>Eupercaria</taxon>
        <taxon>Tetraodontiformes</taxon>
        <taxon>Tetradontoidea</taxon>
        <taxon>Tetraodontidae</taxon>
        <taxon>Takifugu</taxon>
    </lineage>
</organism>
<reference evidence="4 5" key="1">
    <citation type="submission" date="2019-04" db="EMBL/GenBank/DDBJ databases">
        <title>The sequence and de novo assembly of Takifugu bimaculatus genome using PacBio and Hi-C technologies.</title>
        <authorList>
            <person name="Xu P."/>
            <person name="Liu B."/>
            <person name="Zhou Z."/>
        </authorList>
    </citation>
    <scope>NUCLEOTIDE SEQUENCE [LARGE SCALE GENOMIC DNA]</scope>
    <source>
        <strain evidence="4">TB-2018</strain>
        <tissue evidence="4">Muscle</tissue>
    </source>
</reference>
<evidence type="ECO:0000256" key="2">
    <source>
        <dbReference type="ARBA" id="ARBA00022553"/>
    </source>
</evidence>
<dbReference type="Pfam" id="PF05334">
    <property type="entry name" value="DUF719"/>
    <property type="match status" value="1"/>
</dbReference>
<feature type="region of interest" description="Disordered" evidence="3">
    <location>
        <begin position="102"/>
        <end position="137"/>
    </location>
</feature>
<feature type="region of interest" description="Disordered" evidence="3">
    <location>
        <begin position="78"/>
        <end position="97"/>
    </location>
</feature>
<comment type="similarity">
    <text evidence="1">Belongs to the FAM114 family.</text>
</comment>
<accession>A0A4Z2B151</accession>
<dbReference type="InterPro" id="IPR007998">
    <property type="entry name" value="DUF719"/>
</dbReference>